<proteinExistence type="predicted"/>
<dbReference type="InterPro" id="IPR012578">
    <property type="entry name" value="Nucl_pore_cmplx"/>
</dbReference>
<accession>A0A437AAX5</accession>
<feature type="region of interest" description="Disordered" evidence="1">
    <location>
        <begin position="267"/>
        <end position="288"/>
    </location>
</feature>
<evidence type="ECO:0000313" key="4">
    <source>
        <dbReference type="Proteomes" id="UP000283090"/>
    </source>
</evidence>
<comment type="caution">
    <text evidence="3">The sequence shown here is derived from an EMBL/GenBank/DDBJ whole genome shotgun (WGS) entry which is preliminary data.</text>
</comment>
<protein>
    <recommendedName>
        <fullName evidence="5">Nucleoporin POM34</fullName>
    </recommendedName>
</protein>
<feature type="compositionally biased region" description="Low complexity" evidence="1">
    <location>
        <begin position="222"/>
        <end position="236"/>
    </location>
</feature>
<keyword evidence="4" id="KW-1185">Reference proteome</keyword>
<reference evidence="3 4" key="1">
    <citation type="submission" date="2019-01" db="EMBL/GenBank/DDBJ databases">
        <title>Intercellular communication is required for trap formation in the nematode-trapping fungus Duddingtonia flagrans.</title>
        <authorList>
            <person name="Youssar L."/>
            <person name="Wernet V."/>
            <person name="Hensel N."/>
            <person name="Hildebrandt H.-G."/>
            <person name="Fischer R."/>
        </authorList>
    </citation>
    <scope>NUCLEOTIDE SEQUENCE [LARGE SCALE GENOMIC DNA]</scope>
    <source>
        <strain evidence="3 4">CBS H-5679</strain>
    </source>
</reference>
<dbReference type="Proteomes" id="UP000283090">
    <property type="component" value="Unassembled WGS sequence"/>
</dbReference>
<dbReference type="VEuPathDB" id="FungiDB:DFL_002226"/>
<dbReference type="OrthoDB" id="429932at2759"/>
<gene>
    <name evidence="3" type="ORF">DFL_002226</name>
</gene>
<dbReference type="PANTHER" id="PTHR28003:SF1">
    <property type="entry name" value="NUCLEOPORIN POM34"/>
    <property type="match status" value="1"/>
</dbReference>
<dbReference type="AlphaFoldDB" id="A0A437AAX5"/>
<dbReference type="GeneID" id="93584537"/>
<feature type="region of interest" description="Disordered" evidence="1">
    <location>
        <begin position="173"/>
        <end position="193"/>
    </location>
</feature>
<dbReference type="GO" id="GO:0005640">
    <property type="term" value="C:nuclear outer membrane"/>
    <property type="evidence" value="ECO:0007669"/>
    <property type="project" value="TreeGrafter"/>
</dbReference>
<evidence type="ECO:0000256" key="2">
    <source>
        <dbReference type="SAM" id="Phobius"/>
    </source>
</evidence>
<dbReference type="STRING" id="97331.A0A437AAX5"/>
<dbReference type="GO" id="GO:0070762">
    <property type="term" value="C:nuclear pore transmembrane ring"/>
    <property type="evidence" value="ECO:0007669"/>
    <property type="project" value="TreeGrafter"/>
</dbReference>
<sequence length="358" mass="38853">MWLVPWRPQKQHQRLSNYNRDFSLLVNIISSSSPPSPQPQPQRRHHPPIPHIAMSGPITPSRTIASNGRGTPGSWKHPKLDEVLRRQEARSFSDRRVSRALKNGAALGTTFVVTHLFYNSRIYSGLPRNDVANIVYLGIYYLIFIIRVVFTYNIAFAIIGPLLGPDPMTDIPLTDDQRSSLSLPPTPHSTVTNHAAEVSHYITPPRYNKSSPLPQSPLLARPTTPTQSTTTPGRTFANVSGISNISGFSGVSGVSGINLSGKPRVTAAGSPIGPGQLLGSPGSFRSPSPVFNTPSPFKTIGSGLEKRHSFSSPMNTGARTGMIGQGSLAGAMQGNMSPSVVASGKWLHEQRNRRRDIF</sequence>
<dbReference type="PANTHER" id="PTHR28003">
    <property type="entry name" value="NUCLEOPORIN POM34"/>
    <property type="match status" value="1"/>
</dbReference>
<keyword evidence="2" id="KW-0812">Transmembrane</keyword>
<feature type="transmembrane region" description="Helical" evidence="2">
    <location>
        <begin position="138"/>
        <end position="163"/>
    </location>
</feature>
<dbReference type="GO" id="GO:0030474">
    <property type="term" value="P:spindle pole body duplication"/>
    <property type="evidence" value="ECO:0007669"/>
    <property type="project" value="TreeGrafter"/>
</dbReference>
<evidence type="ECO:0000256" key="1">
    <source>
        <dbReference type="SAM" id="MobiDB-lite"/>
    </source>
</evidence>
<evidence type="ECO:0008006" key="5">
    <source>
        <dbReference type="Google" id="ProtNLM"/>
    </source>
</evidence>
<dbReference type="GO" id="GO:0006606">
    <property type="term" value="P:protein import into nucleus"/>
    <property type="evidence" value="ECO:0007669"/>
    <property type="project" value="TreeGrafter"/>
</dbReference>
<keyword evidence="2" id="KW-0472">Membrane</keyword>
<feature type="region of interest" description="Disordered" evidence="1">
    <location>
        <begin position="212"/>
        <end position="236"/>
    </location>
</feature>
<dbReference type="Pfam" id="PF08058">
    <property type="entry name" value="NPCC"/>
    <property type="match status" value="1"/>
</dbReference>
<organism evidence="3 4">
    <name type="scientific">Arthrobotrys flagrans</name>
    <name type="common">Nematode-trapping fungus</name>
    <name type="synonym">Trichothecium flagrans</name>
    <dbReference type="NCBI Taxonomy" id="97331"/>
    <lineage>
        <taxon>Eukaryota</taxon>
        <taxon>Fungi</taxon>
        <taxon>Dikarya</taxon>
        <taxon>Ascomycota</taxon>
        <taxon>Pezizomycotina</taxon>
        <taxon>Orbiliomycetes</taxon>
        <taxon>Orbiliales</taxon>
        <taxon>Orbiliaceae</taxon>
        <taxon>Arthrobotrys</taxon>
    </lineage>
</organism>
<feature type="region of interest" description="Disordered" evidence="1">
    <location>
        <begin position="29"/>
        <end position="55"/>
    </location>
</feature>
<keyword evidence="2" id="KW-1133">Transmembrane helix</keyword>
<name>A0A437AAX5_ARTFL</name>
<dbReference type="RefSeq" id="XP_067493571.1">
    <property type="nucleotide sequence ID" value="XM_067630981.1"/>
</dbReference>
<dbReference type="EMBL" id="SAEB01000003">
    <property type="protein sequence ID" value="RVD88027.1"/>
    <property type="molecule type" value="Genomic_DNA"/>
</dbReference>
<evidence type="ECO:0000313" key="3">
    <source>
        <dbReference type="EMBL" id="RVD88027.1"/>
    </source>
</evidence>